<proteinExistence type="predicted"/>
<protein>
    <recommendedName>
        <fullName evidence="3">Peptidase M41 domain-containing protein</fullName>
    </recommendedName>
</protein>
<dbReference type="AlphaFoldDB" id="A0AA43Q5S0"/>
<dbReference type="EMBL" id="JAQSDF010000024">
    <property type="protein sequence ID" value="MDI1231225.1"/>
    <property type="molecule type" value="Genomic_DNA"/>
</dbReference>
<evidence type="ECO:0008006" key="3">
    <source>
        <dbReference type="Google" id="ProtNLM"/>
    </source>
</evidence>
<keyword evidence="2" id="KW-1185">Reference proteome</keyword>
<name>A0AA43Q5S0_9GAMM</name>
<reference evidence="1" key="1">
    <citation type="submission" date="2023-01" db="EMBL/GenBank/DDBJ databases">
        <title>Biogeochemical cycle of methane in antarctic sediments.</title>
        <authorList>
            <person name="Roldan D.M."/>
            <person name="Menes R.J."/>
        </authorList>
    </citation>
    <scope>NUCLEOTIDE SEQUENCE [LARGE SCALE GENOMIC DNA]</scope>
    <source>
        <strain evidence="1">K-2018 MAG008</strain>
    </source>
</reference>
<gene>
    <name evidence="1" type="ORF">PSU93_08760</name>
</gene>
<evidence type="ECO:0000313" key="1">
    <source>
        <dbReference type="EMBL" id="MDI1231225.1"/>
    </source>
</evidence>
<dbReference type="Proteomes" id="UP001160519">
    <property type="component" value="Unassembled WGS sequence"/>
</dbReference>
<accession>A0AA43Q5S0</accession>
<evidence type="ECO:0000313" key="2">
    <source>
        <dbReference type="Proteomes" id="UP001160519"/>
    </source>
</evidence>
<sequence>MKRNKMVETFDQDKLIAHKQRIAYHEAGHAAGIHLNNKARQLPPVFFKIIFKEMSSTTDTEIMAYQTTHDDCIARVEGGRLIELLPSSIDGLINELTEHSETTVQLVKDYMLAFEADIINLLIGPLAEAKHVADTDDELFNHQLVNLKALKNYGGSSDLALANDYLHSFSTDNQQKDKKLNELFTVAFDFVNNDANWAAINHLARYIFDSSKNIIGCEEVVSMLDQSVEHFQNRRTNARHHHYG</sequence>
<comment type="caution">
    <text evidence="1">The sequence shown here is derived from an EMBL/GenBank/DDBJ whole genome shotgun (WGS) entry which is preliminary data.</text>
</comment>
<organism evidence="1 2">
    <name type="scientific">Candidatus Methylobacter titanis</name>
    <dbReference type="NCBI Taxonomy" id="3053457"/>
    <lineage>
        <taxon>Bacteria</taxon>
        <taxon>Pseudomonadati</taxon>
        <taxon>Pseudomonadota</taxon>
        <taxon>Gammaproteobacteria</taxon>
        <taxon>Methylococcales</taxon>
        <taxon>Methylococcaceae</taxon>
        <taxon>Methylobacter</taxon>
    </lineage>
</organism>